<keyword evidence="11 16" id="KW-0067">ATP-binding</keyword>
<feature type="active site" description="Proton acceptor" evidence="16">
    <location>
        <position position="109"/>
    </location>
</feature>
<evidence type="ECO:0000256" key="3">
    <source>
        <dbReference type="ARBA" id="ARBA00004496"/>
    </source>
</evidence>
<dbReference type="EMBL" id="JABDJR010000707">
    <property type="protein sequence ID" value="NNF08603.1"/>
    <property type="molecule type" value="Genomic_DNA"/>
</dbReference>
<evidence type="ECO:0000313" key="17">
    <source>
        <dbReference type="EMBL" id="NNF08603.1"/>
    </source>
</evidence>
<comment type="caution">
    <text evidence="17">The sequence shown here is derived from an EMBL/GenBank/DDBJ whole genome shotgun (WGS) entry which is preliminary data.</text>
</comment>
<evidence type="ECO:0000256" key="5">
    <source>
        <dbReference type="ARBA" id="ARBA00011738"/>
    </source>
</evidence>
<dbReference type="CDD" id="cd24015">
    <property type="entry name" value="ASKHA_NBD_PanK-III"/>
    <property type="match status" value="1"/>
</dbReference>
<dbReference type="EC" id="2.7.1.33" evidence="6 16"/>
<evidence type="ECO:0000256" key="9">
    <source>
        <dbReference type="ARBA" id="ARBA00022741"/>
    </source>
</evidence>
<proteinExistence type="inferred from homology"/>
<evidence type="ECO:0000256" key="13">
    <source>
        <dbReference type="ARBA" id="ARBA00022993"/>
    </source>
</evidence>
<comment type="catalytic activity">
    <reaction evidence="1 16">
        <text>(R)-pantothenate + ATP = (R)-4'-phosphopantothenate + ADP + H(+)</text>
        <dbReference type="Rhea" id="RHEA:16373"/>
        <dbReference type="ChEBI" id="CHEBI:10986"/>
        <dbReference type="ChEBI" id="CHEBI:15378"/>
        <dbReference type="ChEBI" id="CHEBI:29032"/>
        <dbReference type="ChEBI" id="CHEBI:30616"/>
        <dbReference type="ChEBI" id="CHEBI:456216"/>
        <dbReference type="EC" id="2.7.1.33"/>
    </reaction>
</comment>
<evidence type="ECO:0000256" key="14">
    <source>
        <dbReference type="ARBA" id="ARBA00038036"/>
    </source>
</evidence>
<organism evidence="17 18">
    <name type="scientific">Eiseniibacteriota bacterium</name>
    <dbReference type="NCBI Taxonomy" id="2212470"/>
    <lineage>
        <taxon>Bacteria</taxon>
        <taxon>Candidatus Eiseniibacteriota</taxon>
    </lineage>
</organism>
<sequence length="257" mass="27189">MLLAVDVGNTQTAVGLFLEGDLLTHWRLTSSVDQTTDELVVIYRALLENEGYRPDGVDGVAVSSVVPTLTSSYREMGKKLCGSETLVIDHESVKNLKILYHDPQTVGADRLVNAIAARAKVGSPVIVVDLGTATTLDILDAEGSYAGGVIMPGVTTAANALFSRGARLSKVEIVEPPRVVGRNTEESIQAGIFFGSAGAIDSLVDRVIAEMNFPKDIPVIATGGLAGPLAHASRTITSVDDTLTLEGIRLVWEHSHS</sequence>
<feature type="binding site" evidence="16">
    <location>
        <begin position="6"/>
        <end position="13"/>
    </location>
    <ligand>
        <name>ATP</name>
        <dbReference type="ChEBI" id="CHEBI:30616"/>
    </ligand>
</feature>
<feature type="binding site" evidence="16">
    <location>
        <position position="100"/>
    </location>
    <ligand>
        <name>substrate</name>
    </ligand>
</feature>
<dbReference type="PANTHER" id="PTHR34265:SF1">
    <property type="entry name" value="TYPE III PANTOTHENATE KINASE"/>
    <property type="match status" value="1"/>
</dbReference>
<comment type="function">
    <text evidence="16">Catalyzes the phosphorylation of pantothenate (Pan), the first step in CoA biosynthesis.</text>
</comment>
<feature type="binding site" evidence="16">
    <location>
        <position position="184"/>
    </location>
    <ligand>
        <name>substrate</name>
    </ligand>
</feature>
<keyword evidence="12 16" id="KW-0630">Potassium</keyword>
<dbReference type="InterPro" id="IPR004619">
    <property type="entry name" value="Type_III_PanK"/>
</dbReference>
<evidence type="ECO:0000256" key="15">
    <source>
        <dbReference type="ARBA" id="ARBA00040883"/>
    </source>
</evidence>
<protein>
    <recommendedName>
        <fullName evidence="15 16">Type III pantothenate kinase</fullName>
        <ecNumber evidence="6 16">2.7.1.33</ecNumber>
    </recommendedName>
    <alternativeName>
        <fullName evidence="16">PanK-III</fullName>
    </alternativeName>
    <alternativeName>
        <fullName evidence="16">Pantothenic acid kinase</fullName>
    </alternativeName>
</protein>
<keyword evidence="13 16" id="KW-0173">Coenzyme A biosynthesis</keyword>
<dbReference type="SUPFAM" id="SSF53067">
    <property type="entry name" value="Actin-like ATPase domain"/>
    <property type="match status" value="2"/>
</dbReference>
<evidence type="ECO:0000256" key="10">
    <source>
        <dbReference type="ARBA" id="ARBA00022777"/>
    </source>
</evidence>
<evidence type="ECO:0000256" key="11">
    <source>
        <dbReference type="ARBA" id="ARBA00022840"/>
    </source>
</evidence>
<evidence type="ECO:0000256" key="12">
    <source>
        <dbReference type="ARBA" id="ARBA00022958"/>
    </source>
</evidence>
<dbReference type="InterPro" id="IPR043129">
    <property type="entry name" value="ATPase_NBD"/>
</dbReference>
<comment type="similarity">
    <text evidence="14 16">Belongs to the type III pantothenate kinase family.</text>
</comment>
<evidence type="ECO:0000256" key="2">
    <source>
        <dbReference type="ARBA" id="ARBA00001958"/>
    </source>
</evidence>
<keyword evidence="9 16" id="KW-0547">Nucleotide-binding</keyword>
<feature type="binding site" evidence="16">
    <location>
        <begin position="107"/>
        <end position="110"/>
    </location>
    <ligand>
        <name>substrate</name>
    </ligand>
</feature>
<dbReference type="Proteomes" id="UP000547674">
    <property type="component" value="Unassembled WGS sequence"/>
</dbReference>
<evidence type="ECO:0000313" key="18">
    <source>
        <dbReference type="Proteomes" id="UP000547674"/>
    </source>
</evidence>
<dbReference type="NCBIfam" id="TIGR00671">
    <property type="entry name" value="baf"/>
    <property type="match status" value="1"/>
</dbReference>
<dbReference type="GO" id="GO:0015937">
    <property type="term" value="P:coenzyme A biosynthetic process"/>
    <property type="evidence" value="ECO:0007669"/>
    <property type="project" value="UniProtKB-UniRule"/>
</dbReference>
<dbReference type="Gene3D" id="3.30.420.40">
    <property type="match status" value="2"/>
</dbReference>
<dbReference type="HAMAP" id="MF_01274">
    <property type="entry name" value="Pantothen_kinase_3"/>
    <property type="match status" value="1"/>
</dbReference>
<dbReference type="PANTHER" id="PTHR34265">
    <property type="entry name" value="TYPE III PANTOTHENATE KINASE"/>
    <property type="match status" value="1"/>
</dbReference>
<dbReference type="Pfam" id="PF03309">
    <property type="entry name" value="Pan_kinase"/>
    <property type="match status" value="1"/>
</dbReference>
<dbReference type="GO" id="GO:0046872">
    <property type="term" value="F:metal ion binding"/>
    <property type="evidence" value="ECO:0007669"/>
    <property type="project" value="UniProtKB-KW"/>
</dbReference>
<evidence type="ECO:0000256" key="1">
    <source>
        <dbReference type="ARBA" id="ARBA00001206"/>
    </source>
</evidence>
<dbReference type="GO" id="GO:0004594">
    <property type="term" value="F:pantothenate kinase activity"/>
    <property type="evidence" value="ECO:0007669"/>
    <property type="project" value="UniProtKB-UniRule"/>
</dbReference>
<dbReference type="GO" id="GO:0005737">
    <property type="term" value="C:cytoplasm"/>
    <property type="evidence" value="ECO:0007669"/>
    <property type="project" value="UniProtKB-SubCell"/>
</dbReference>
<evidence type="ECO:0000256" key="8">
    <source>
        <dbReference type="ARBA" id="ARBA00022679"/>
    </source>
</evidence>
<dbReference type="AlphaFoldDB" id="A0A7Y2H4B7"/>
<keyword evidence="8 16" id="KW-0808">Transferase</keyword>
<evidence type="ECO:0000256" key="6">
    <source>
        <dbReference type="ARBA" id="ARBA00012102"/>
    </source>
</evidence>
<name>A0A7Y2H4B7_UNCEI</name>
<comment type="pathway">
    <text evidence="4 16">Cofactor biosynthesis; coenzyme A biosynthesis; CoA from (R)-pantothenate: step 1/5.</text>
</comment>
<feature type="binding site" evidence="16">
    <location>
        <position position="132"/>
    </location>
    <ligand>
        <name>ATP</name>
        <dbReference type="ChEBI" id="CHEBI:30616"/>
    </ligand>
</feature>
<keyword evidence="7 16" id="KW-0963">Cytoplasm</keyword>
<keyword evidence="10 16" id="KW-0418">Kinase</keyword>
<accession>A0A7Y2H4B7</accession>
<dbReference type="NCBIfam" id="NF009855">
    <property type="entry name" value="PRK13321.1"/>
    <property type="match status" value="1"/>
</dbReference>
<comment type="subunit">
    <text evidence="5 16">Homodimer.</text>
</comment>
<dbReference type="UniPathway" id="UPA00241">
    <property type="reaction ID" value="UER00352"/>
</dbReference>
<dbReference type="GO" id="GO:0005524">
    <property type="term" value="F:ATP binding"/>
    <property type="evidence" value="ECO:0007669"/>
    <property type="project" value="UniProtKB-UniRule"/>
</dbReference>
<keyword evidence="16" id="KW-0479">Metal-binding</keyword>
<reference evidence="17 18" key="1">
    <citation type="submission" date="2020-03" db="EMBL/GenBank/DDBJ databases">
        <title>Metabolic flexibility allows generalist bacteria to become dominant in a frequently disturbed ecosystem.</title>
        <authorList>
            <person name="Chen Y.-J."/>
            <person name="Leung P.M."/>
            <person name="Bay S.K."/>
            <person name="Hugenholtz P."/>
            <person name="Kessler A.J."/>
            <person name="Shelley G."/>
            <person name="Waite D.W."/>
            <person name="Cook P.L."/>
            <person name="Greening C."/>
        </authorList>
    </citation>
    <scope>NUCLEOTIDE SEQUENCE [LARGE SCALE GENOMIC DNA]</scope>
    <source>
        <strain evidence="17">SS_bin_28</strain>
    </source>
</reference>
<feature type="binding site" evidence="16">
    <location>
        <position position="129"/>
    </location>
    <ligand>
        <name>K(+)</name>
        <dbReference type="ChEBI" id="CHEBI:29103"/>
    </ligand>
</feature>
<comment type="cofactor">
    <cofactor evidence="16">
        <name>NH4(+)</name>
        <dbReference type="ChEBI" id="CHEBI:28938"/>
    </cofactor>
    <cofactor evidence="16">
        <name>K(+)</name>
        <dbReference type="ChEBI" id="CHEBI:29103"/>
    </cofactor>
    <text evidence="16">A monovalent cation. Ammonium or potassium.</text>
</comment>
<evidence type="ECO:0000256" key="7">
    <source>
        <dbReference type="ARBA" id="ARBA00022490"/>
    </source>
</evidence>
<comment type="cofactor">
    <cofactor evidence="2">
        <name>K(+)</name>
        <dbReference type="ChEBI" id="CHEBI:29103"/>
    </cofactor>
</comment>
<gene>
    <name evidence="16" type="primary">coaX</name>
    <name evidence="17" type="ORF">HKN21_17710</name>
</gene>
<comment type="subcellular location">
    <subcellularLocation>
        <location evidence="3 16">Cytoplasm</location>
    </subcellularLocation>
</comment>
<evidence type="ECO:0000256" key="16">
    <source>
        <dbReference type="HAMAP-Rule" id="MF_01274"/>
    </source>
</evidence>
<evidence type="ECO:0000256" key="4">
    <source>
        <dbReference type="ARBA" id="ARBA00005225"/>
    </source>
</evidence>